<feature type="transmembrane region" description="Helical" evidence="1">
    <location>
        <begin position="93"/>
        <end position="112"/>
    </location>
</feature>
<feature type="transmembrane region" description="Helical" evidence="1">
    <location>
        <begin position="533"/>
        <end position="552"/>
    </location>
</feature>
<feature type="transmembrane region" description="Helical" evidence="1">
    <location>
        <begin position="7"/>
        <end position="26"/>
    </location>
</feature>
<sequence>MNNRIKVIGATDYIFCLLLALAMVAAPNYIESGSCDFSSSYLVTVLVVFFVLSVINYFARRLIVRNIISPVYIGEFNGLFNAWNKILHSKHNLWLFFVIILLFWLPIIIALYPGTLINDTWGQLAQFIQYFYKGNHDGVFSNHHPIFDTLIMGAIITPFGEKLDNWQLGFFVYSFVQELLTAFSFSLTTYYAHRYLKLKSGYVLAMLLFYALCPIFPISAQTISKDALFSWIYVIFIILFIEALRTQGRVFSNFKYDSLLGLFAILCIITKSVGIYIVTFSLVAVYLFIPKYRKYSIATLVCSVIIALGLLTGVKRTLNVAPSGKQEMFSVPFQQTARYFKYHSKDVTKAEFNSINVLLDGKNIGKVYNPTNADPVKGYTDRGNYKQYKNYLVSWFKEGRRHPRTYIAAFNAMVSGWFSFAEYDPLMSMDWHNLLDPKLIPTSAAVRQGEFRKSSQAVQTVFDNLYKNPILQLLLSYGLYASVLPLFITATFLRKWGLEEVKFYWLSVIPLGLSILLGCWLAPVSTLFEGRRYLYPVVYTIPLMLSLCLSIYQIKYGRRE</sequence>
<evidence type="ECO:0000313" key="2">
    <source>
        <dbReference type="EMBL" id="KRM15326.1"/>
    </source>
</evidence>
<dbReference type="Proteomes" id="UP000050973">
    <property type="component" value="Unassembled WGS sequence"/>
</dbReference>
<evidence type="ECO:0008006" key="4">
    <source>
        <dbReference type="Google" id="ProtNLM"/>
    </source>
</evidence>
<dbReference type="InterPro" id="IPR046062">
    <property type="entry name" value="DUF6020"/>
</dbReference>
<name>A0A0R1WBK5_9LACO</name>
<evidence type="ECO:0000313" key="3">
    <source>
        <dbReference type="Proteomes" id="UP000050973"/>
    </source>
</evidence>
<dbReference type="RefSeq" id="WP_056984514.1">
    <property type="nucleotide sequence ID" value="NZ_AZGE01000013.1"/>
</dbReference>
<protein>
    <recommendedName>
        <fullName evidence="4">Glycosyltransferase RgtA/B/C/D-like domain-containing protein</fullName>
    </recommendedName>
</protein>
<dbReference type="Pfam" id="PF19484">
    <property type="entry name" value="DUF6020"/>
    <property type="match status" value="1"/>
</dbReference>
<gene>
    <name evidence="2" type="ORF">FC49_GL000449</name>
</gene>
<comment type="caution">
    <text evidence="2">The sequence shown here is derived from an EMBL/GenBank/DDBJ whole genome shotgun (WGS) entry which is preliminary data.</text>
</comment>
<feature type="transmembrane region" description="Helical" evidence="1">
    <location>
        <begin position="202"/>
        <end position="221"/>
    </location>
</feature>
<keyword evidence="1" id="KW-0472">Membrane</keyword>
<reference evidence="2 3" key="1">
    <citation type="journal article" date="2015" name="Genome Announc.">
        <title>Expanding the biotechnology potential of lactobacilli through comparative genomics of 213 strains and associated genera.</title>
        <authorList>
            <person name="Sun Z."/>
            <person name="Harris H.M."/>
            <person name="McCann A."/>
            <person name="Guo C."/>
            <person name="Argimon S."/>
            <person name="Zhang W."/>
            <person name="Yang X."/>
            <person name="Jeffery I.B."/>
            <person name="Cooney J.C."/>
            <person name="Kagawa T.F."/>
            <person name="Liu W."/>
            <person name="Song Y."/>
            <person name="Salvetti E."/>
            <person name="Wrobel A."/>
            <person name="Rasinkangas P."/>
            <person name="Parkhill J."/>
            <person name="Rea M.C."/>
            <person name="O'Sullivan O."/>
            <person name="Ritari J."/>
            <person name="Douillard F.P."/>
            <person name="Paul Ross R."/>
            <person name="Yang R."/>
            <person name="Briner A.E."/>
            <person name="Felis G.E."/>
            <person name="de Vos W.M."/>
            <person name="Barrangou R."/>
            <person name="Klaenhammer T.R."/>
            <person name="Caufield P.W."/>
            <person name="Cui Y."/>
            <person name="Zhang H."/>
            <person name="O'Toole P.W."/>
        </authorList>
    </citation>
    <scope>NUCLEOTIDE SEQUENCE [LARGE SCALE GENOMIC DNA]</scope>
    <source>
        <strain evidence="2 3">DSM 4864</strain>
    </source>
</reference>
<feature type="transmembrane region" description="Helical" evidence="1">
    <location>
        <begin position="170"/>
        <end position="190"/>
    </location>
</feature>
<feature type="transmembrane region" description="Helical" evidence="1">
    <location>
        <begin position="256"/>
        <end position="289"/>
    </location>
</feature>
<dbReference type="AlphaFoldDB" id="A0A0R1WBK5"/>
<organism evidence="2 3">
    <name type="scientific">Limosilactobacillus oris DSM 4864</name>
    <dbReference type="NCBI Taxonomy" id="1423779"/>
    <lineage>
        <taxon>Bacteria</taxon>
        <taxon>Bacillati</taxon>
        <taxon>Bacillota</taxon>
        <taxon>Bacilli</taxon>
        <taxon>Lactobacillales</taxon>
        <taxon>Lactobacillaceae</taxon>
        <taxon>Limosilactobacillus</taxon>
    </lineage>
</organism>
<proteinExistence type="predicted"/>
<feature type="transmembrane region" description="Helical" evidence="1">
    <location>
        <begin position="470"/>
        <end position="493"/>
    </location>
</feature>
<feature type="transmembrane region" description="Helical" evidence="1">
    <location>
        <begin position="227"/>
        <end position="244"/>
    </location>
</feature>
<evidence type="ECO:0000256" key="1">
    <source>
        <dbReference type="SAM" id="Phobius"/>
    </source>
</evidence>
<feature type="transmembrane region" description="Helical" evidence="1">
    <location>
        <begin position="295"/>
        <end position="314"/>
    </location>
</feature>
<feature type="transmembrane region" description="Helical" evidence="1">
    <location>
        <begin position="38"/>
        <end position="59"/>
    </location>
</feature>
<dbReference type="EMBL" id="AZGE01000013">
    <property type="protein sequence ID" value="KRM15326.1"/>
    <property type="molecule type" value="Genomic_DNA"/>
</dbReference>
<keyword evidence="1" id="KW-0812">Transmembrane</keyword>
<feature type="transmembrane region" description="Helical" evidence="1">
    <location>
        <begin position="505"/>
        <end position="527"/>
    </location>
</feature>
<keyword evidence="1" id="KW-1133">Transmembrane helix</keyword>
<accession>A0A0R1WBK5</accession>
<dbReference type="PATRIC" id="fig|1423779.3.peg.456"/>